<accession>A0A7H0LDH3</accession>
<dbReference type="EMBL" id="CP061038">
    <property type="protein sequence ID" value="QNQ07726.1"/>
    <property type="molecule type" value="Genomic_DNA"/>
</dbReference>
<dbReference type="RefSeq" id="WP_187760073.1">
    <property type="nucleotide sequence ID" value="NZ_CP061038.1"/>
</dbReference>
<protein>
    <recommendedName>
        <fullName evidence="3">Spore coat protein U domain-containing protein</fullName>
    </recommendedName>
</protein>
<sequence length="154" mass="15900">MPLFFLPMAAIVTAQVQPSATATTVIYGVVAPVCTVEVASPSAIVSLDIRGAQSMTPVIYRCNDTNGFTRQVSSLNGGALVRGDQRIGYRLSQDGDVSIAIADTTLTAPLVSRISGSASVTGTSGMLSITIPVVPGRLVAGDYTDVITIEITPN</sequence>
<proteinExistence type="predicted"/>
<gene>
    <name evidence="1" type="ORF">H3Z74_12960</name>
</gene>
<dbReference type="AlphaFoldDB" id="A0A7H0LDH3"/>
<evidence type="ECO:0000313" key="2">
    <source>
        <dbReference type="Proteomes" id="UP000516148"/>
    </source>
</evidence>
<dbReference type="Proteomes" id="UP000516148">
    <property type="component" value="Chromosome"/>
</dbReference>
<name>A0A7H0LDH3_9SPHN</name>
<dbReference type="KEGG" id="spap:H3Z74_12960"/>
<evidence type="ECO:0008006" key="3">
    <source>
        <dbReference type="Google" id="ProtNLM"/>
    </source>
</evidence>
<keyword evidence="2" id="KW-1185">Reference proteome</keyword>
<organism evidence="1 2">
    <name type="scientific">Sphingomonas alpina</name>
    <dbReference type="NCBI Taxonomy" id="653931"/>
    <lineage>
        <taxon>Bacteria</taxon>
        <taxon>Pseudomonadati</taxon>
        <taxon>Pseudomonadota</taxon>
        <taxon>Alphaproteobacteria</taxon>
        <taxon>Sphingomonadales</taxon>
        <taxon>Sphingomonadaceae</taxon>
        <taxon>Sphingomonas</taxon>
    </lineage>
</organism>
<reference evidence="1 2" key="1">
    <citation type="submission" date="2020-09" db="EMBL/GenBank/DDBJ databases">
        <title>Sphingomonas sp., a new species isolated from pork steak.</title>
        <authorList>
            <person name="Heidler von Heilborn D."/>
        </authorList>
    </citation>
    <scope>NUCLEOTIDE SEQUENCE [LARGE SCALE GENOMIC DNA]</scope>
    <source>
        <strain evidence="2">S8-3T</strain>
    </source>
</reference>
<evidence type="ECO:0000313" key="1">
    <source>
        <dbReference type="EMBL" id="QNQ07726.1"/>
    </source>
</evidence>